<dbReference type="Proteomes" id="UP001269144">
    <property type="component" value="Unassembled WGS sequence"/>
</dbReference>
<accession>A0ABU2HWK1</accession>
<dbReference type="SUPFAM" id="SSF53756">
    <property type="entry name" value="UDP-Glycosyltransferase/glycogen phosphorylase"/>
    <property type="match status" value="1"/>
</dbReference>
<keyword evidence="2" id="KW-0328">Glycosyltransferase</keyword>
<feature type="compositionally biased region" description="Low complexity" evidence="1">
    <location>
        <begin position="13"/>
        <end position="22"/>
    </location>
</feature>
<organism evidence="2 3">
    <name type="scientific">Paracoccus aurantius</name>
    <dbReference type="NCBI Taxonomy" id="3073814"/>
    <lineage>
        <taxon>Bacteria</taxon>
        <taxon>Pseudomonadati</taxon>
        <taxon>Pseudomonadota</taxon>
        <taxon>Alphaproteobacteria</taxon>
        <taxon>Rhodobacterales</taxon>
        <taxon>Paracoccaceae</taxon>
        <taxon>Paracoccus</taxon>
    </lineage>
</organism>
<evidence type="ECO:0000313" key="3">
    <source>
        <dbReference type="Proteomes" id="UP001269144"/>
    </source>
</evidence>
<protein>
    <submittedName>
        <fullName evidence="2">Glycosyltransferase</fullName>
        <ecNumber evidence="2">2.4.-.-</ecNumber>
    </submittedName>
</protein>
<feature type="compositionally biased region" description="Polar residues" evidence="1">
    <location>
        <begin position="1"/>
        <end position="12"/>
    </location>
</feature>
<keyword evidence="2" id="KW-0808">Transferase</keyword>
<feature type="region of interest" description="Disordered" evidence="1">
    <location>
        <begin position="1"/>
        <end position="31"/>
    </location>
</feature>
<comment type="caution">
    <text evidence="2">The sequence shown here is derived from an EMBL/GenBank/DDBJ whole genome shotgun (WGS) entry which is preliminary data.</text>
</comment>
<evidence type="ECO:0000313" key="2">
    <source>
        <dbReference type="EMBL" id="MDS9468935.1"/>
    </source>
</evidence>
<dbReference type="Gene3D" id="3.40.50.2000">
    <property type="entry name" value="Glycogen Phosphorylase B"/>
    <property type="match status" value="1"/>
</dbReference>
<dbReference type="EC" id="2.4.-.-" evidence="2"/>
<name>A0ABU2HWK1_9RHOB</name>
<dbReference type="RefSeq" id="WP_311161400.1">
    <property type="nucleotide sequence ID" value="NZ_JAVQLW010000002.1"/>
</dbReference>
<dbReference type="GO" id="GO:0016757">
    <property type="term" value="F:glycosyltransferase activity"/>
    <property type="evidence" value="ECO:0007669"/>
    <property type="project" value="UniProtKB-KW"/>
</dbReference>
<gene>
    <name evidence="2" type="ORF">RGQ15_15315</name>
</gene>
<dbReference type="Pfam" id="PF13692">
    <property type="entry name" value="Glyco_trans_1_4"/>
    <property type="match status" value="1"/>
</dbReference>
<keyword evidence="3" id="KW-1185">Reference proteome</keyword>
<evidence type="ECO:0000256" key="1">
    <source>
        <dbReference type="SAM" id="MobiDB-lite"/>
    </source>
</evidence>
<sequence>MRDNSETSFDANSVSTTPSSPSETARQSDGESAPTVLVYYGDTLSSASNGSQVRTLGLLAFLCGRYDDVVLYRYGESAGNGWPAEETAALTSRFPQLRLVSDPDGIGLRLFDKLKKFVVLSWPGLARHAYRWAIPGRAPNFAAIRDRNSNMLYVVNYVDSLARLNGIDENRTVVETHDLRYFRRVKGTSASLISWKHLLNLRYEIAALASVRALVAITGNEAYFYRNMLPSSKVYYVPDYQPVDAIPHSPEERLDYDLLFAGSGNVINRDGLLRLFESHGPRLRSLRIALCGLICDRPEIRELATLNPNLILLGFLSAEELENTYARSRACLSPTHGTGLNIKLVEALRHRKPVFASDDSRAGLTAGYERCVFPLDPDLMTSLLRDPGRLQAASEAAANYYHHFSRTGDLPALGEALDQILSADCRPEG</sequence>
<reference evidence="3" key="1">
    <citation type="submission" date="2023-07" db="EMBL/GenBank/DDBJ databases">
        <title>Paracoccus sp. MBLB3053 whole genome sequence.</title>
        <authorList>
            <person name="Hwang C.Y."/>
            <person name="Cho E.-S."/>
            <person name="Seo M.-J."/>
        </authorList>
    </citation>
    <scope>NUCLEOTIDE SEQUENCE [LARGE SCALE GENOMIC DNA]</scope>
    <source>
        <strain evidence="3">MBLB3053</strain>
    </source>
</reference>
<dbReference type="EMBL" id="JAVQLW010000002">
    <property type="protein sequence ID" value="MDS9468935.1"/>
    <property type="molecule type" value="Genomic_DNA"/>
</dbReference>
<proteinExistence type="predicted"/>